<reference evidence="1" key="1">
    <citation type="submission" date="2021-03" db="EMBL/GenBank/DDBJ databases">
        <authorList>
            <person name="Bekaert M."/>
        </authorList>
    </citation>
    <scope>NUCLEOTIDE SEQUENCE</scope>
</reference>
<dbReference type="Proteomes" id="UP000683360">
    <property type="component" value="Unassembled WGS sequence"/>
</dbReference>
<evidence type="ECO:0000313" key="1">
    <source>
        <dbReference type="EMBL" id="CAG2190072.1"/>
    </source>
</evidence>
<evidence type="ECO:0000313" key="2">
    <source>
        <dbReference type="Proteomes" id="UP000683360"/>
    </source>
</evidence>
<proteinExistence type="predicted"/>
<gene>
    <name evidence="1" type="ORF">MEDL_5405</name>
</gene>
<accession>A0A8S3Q131</accession>
<sequence length="192" mass="21691">MEKKKRLGLKFKKTVSLDNSCSMLEKLFDTLVVPITLYGSEVWGVSQVFQDSDPFEHLHIKFILGVQCKTTNVAFDRLKAEESDSSDISLNFGEEDDFKGPPSRKRKSSDYTCMHVQQGTQTKSRSLGTLFENVALTALNTKLYRLLTDVKRKGGKGRKVLLEKPFVIPSHVVRTSSDFANNIKSKVEENLI</sequence>
<comment type="caution">
    <text evidence="1">The sequence shown here is derived from an EMBL/GenBank/DDBJ whole genome shotgun (WGS) entry which is preliminary data.</text>
</comment>
<dbReference type="EMBL" id="CAJPWZ010000311">
    <property type="protein sequence ID" value="CAG2190072.1"/>
    <property type="molecule type" value="Genomic_DNA"/>
</dbReference>
<dbReference type="AlphaFoldDB" id="A0A8S3Q131"/>
<name>A0A8S3Q131_MYTED</name>
<protein>
    <submittedName>
        <fullName evidence="1">Uncharacterized protein</fullName>
    </submittedName>
</protein>
<organism evidence="1 2">
    <name type="scientific">Mytilus edulis</name>
    <name type="common">Blue mussel</name>
    <dbReference type="NCBI Taxonomy" id="6550"/>
    <lineage>
        <taxon>Eukaryota</taxon>
        <taxon>Metazoa</taxon>
        <taxon>Spiralia</taxon>
        <taxon>Lophotrochozoa</taxon>
        <taxon>Mollusca</taxon>
        <taxon>Bivalvia</taxon>
        <taxon>Autobranchia</taxon>
        <taxon>Pteriomorphia</taxon>
        <taxon>Mytilida</taxon>
        <taxon>Mytiloidea</taxon>
        <taxon>Mytilidae</taxon>
        <taxon>Mytilinae</taxon>
        <taxon>Mytilus</taxon>
    </lineage>
</organism>
<dbReference type="OrthoDB" id="10563189at2759"/>
<keyword evidence="2" id="KW-1185">Reference proteome</keyword>